<dbReference type="InterPro" id="IPR045851">
    <property type="entry name" value="AMP-bd_C_sf"/>
</dbReference>
<evidence type="ECO:0000256" key="1">
    <source>
        <dbReference type="ARBA" id="ARBA00006432"/>
    </source>
</evidence>
<evidence type="ECO:0000259" key="4">
    <source>
        <dbReference type="Pfam" id="PF13193"/>
    </source>
</evidence>
<evidence type="ECO:0000313" key="5">
    <source>
        <dbReference type="EMBL" id="RCW69408.1"/>
    </source>
</evidence>
<protein>
    <submittedName>
        <fullName evidence="5">Acyl-CoA synthetase (AMP-forming)/AMP-acid ligase II</fullName>
    </submittedName>
</protein>
<dbReference type="FunFam" id="3.30.300.30:FF:000008">
    <property type="entry name" value="2,3-dihydroxybenzoate-AMP ligase"/>
    <property type="match status" value="1"/>
</dbReference>
<gene>
    <name evidence="5" type="ORF">DES41_106282</name>
</gene>
<dbReference type="Proteomes" id="UP000252884">
    <property type="component" value="Unassembled WGS sequence"/>
</dbReference>
<proteinExistence type="inferred from homology"/>
<dbReference type="AlphaFoldDB" id="A0A368XQU8"/>
<keyword evidence="2 5" id="KW-0436">Ligase</keyword>
<name>A0A368XQU8_9BURK</name>
<dbReference type="Pfam" id="PF13193">
    <property type="entry name" value="AMP-binding_C"/>
    <property type="match status" value="1"/>
</dbReference>
<accession>A0A368XQU8</accession>
<dbReference type="Pfam" id="PF00501">
    <property type="entry name" value="AMP-binding"/>
    <property type="match status" value="1"/>
</dbReference>
<dbReference type="RefSeq" id="WP_114469813.1">
    <property type="nucleotide sequence ID" value="NZ_QPJK01000006.1"/>
</dbReference>
<comment type="similarity">
    <text evidence="1">Belongs to the ATP-dependent AMP-binding enzyme family.</text>
</comment>
<reference evidence="5 6" key="1">
    <citation type="submission" date="2018-07" db="EMBL/GenBank/DDBJ databases">
        <title>Genomic Encyclopedia of Type Strains, Phase IV (KMG-IV): sequencing the most valuable type-strain genomes for metagenomic binning, comparative biology and taxonomic classification.</title>
        <authorList>
            <person name="Goeker M."/>
        </authorList>
    </citation>
    <scope>NUCLEOTIDE SEQUENCE [LARGE SCALE GENOMIC DNA]</scope>
    <source>
        <strain evidence="5 6">DSM 21634</strain>
    </source>
</reference>
<feature type="domain" description="AMP-dependent synthetase/ligase" evidence="3">
    <location>
        <begin position="7"/>
        <end position="371"/>
    </location>
</feature>
<dbReference type="InterPro" id="IPR042099">
    <property type="entry name" value="ANL_N_sf"/>
</dbReference>
<dbReference type="InterPro" id="IPR020845">
    <property type="entry name" value="AMP-binding_CS"/>
</dbReference>
<evidence type="ECO:0000313" key="6">
    <source>
        <dbReference type="Proteomes" id="UP000252884"/>
    </source>
</evidence>
<dbReference type="InterPro" id="IPR050237">
    <property type="entry name" value="ATP-dep_AMP-bd_enzyme"/>
</dbReference>
<dbReference type="EMBL" id="QPJK01000006">
    <property type="protein sequence ID" value="RCW69408.1"/>
    <property type="molecule type" value="Genomic_DNA"/>
</dbReference>
<dbReference type="Gene3D" id="3.40.50.12780">
    <property type="entry name" value="N-terminal domain of ligase-like"/>
    <property type="match status" value="1"/>
</dbReference>
<dbReference type="GO" id="GO:0016877">
    <property type="term" value="F:ligase activity, forming carbon-sulfur bonds"/>
    <property type="evidence" value="ECO:0007669"/>
    <property type="project" value="UniProtKB-ARBA"/>
</dbReference>
<dbReference type="PANTHER" id="PTHR43767">
    <property type="entry name" value="LONG-CHAIN-FATTY-ACID--COA LIGASE"/>
    <property type="match status" value="1"/>
</dbReference>
<dbReference type="PROSITE" id="PS00455">
    <property type="entry name" value="AMP_BINDING"/>
    <property type="match status" value="1"/>
</dbReference>
<sequence>MRLIDFFDRRAAMHPEHPFLIDDLGRTTYGESQATTHRIANVLIGLGCQPGTKVSVFSPNRARAFECLLGLARAGAAWVPLNANNGLQENCHILRGFDVEILLYHSSLKDRVASYLPHAPGVRHAVCIDDDEADGLPARMREVAASAPPDLARDPDSVTAVFPTGGTTGLSKGAIWTHRTWQTMIANLLTAFPVRRPPVNLVVAPMTHAAGGVAMMLMAAGATFVILPGFSPERVPAAIEQHRVTHLFLPPTAIYMLLAHPEVRNHDYSSLDYLIYAAAPMSVDKLRVAMEVFGPVMAQTFGQAEAPMLCTALTPREHAEALAEAPDRLASCGRATLLTEVAIMDDAGRLLPDGERGEIVVRGPLVMAGYYKNADATAEAARHGWHHTSDVGWRDSAGYHYIVDRKRDMIISGGFNIYPSEIEQVLWSHDDVQDCAVIGVPDDKWGEMVKAFVEPKPGRTLQPEALAAFCRERLGSVKVPKAFEVRHELPRSAVGKVLKRSLREEAWKNTGRAI</sequence>
<keyword evidence="6" id="KW-1185">Reference proteome</keyword>
<dbReference type="InterPro" id="IPR025110">
    <property type="entry name" value="AMP-bd_C"/>
</dbReference>
<organism evidence="5 6">
    <name type="scientific">Pseudorhodoferax soli</name>
    <dbReference type="NCBI Taxonomy" id="545864"/>
    <lineage>
        <taxon>Bacteria</taxon>
        <taxon>Pseudomonadati</taxon>
        <taxon>Pseudomonadota</taxon>
        <taxon>Betaproteobacteria</taxon>
        <taxon>Burkholderiales</taxon>
        <taxon>Comamonadaceae</taxon>
    </lineage>
</organism>
<dbReference type="Gene3D" id="3.30.300.30">
    <property type="match status" value="1"/>
</dbReference>
<evidence type="ECO:0000259" key="3">
    <source>
        <dbReference type="Pfam" id="PF00501"/>
    </source>
</evidence>
<dbReference type="PANTHER" id="PTHR43767:SF7">
    <property type="entry name" value="MEDIUM_LONG-CHAIN-FATTY-ACID--COA LIGASE FADD8"/>
    <property type="match status" value="1"/>
</dbReference>
<feature type="domain" description="AMP-binding enzyme C-terminal" evidence="4">
    <location>
        <begin position="421"/>
        <end position="496"/>
    </location>
</feature>
<dbReference type="SUPFAM" id="SSF56801">
    <property type="entry name" value="Acetyl-CoA synthetase-like"/>
    <property type="match status" value="1"/>
</dbReference>
<evidence type="ECO:0000256" key="2">
    <source>
        <dbReference type="ARBA" id="ARBA00022598"/>
    </source>
</evidence>
<dbReference type="InterPro" id="IPR000873">
    <property type="entry name" value="AMP-dep_synth/lig_dom"/>
</dbReference>
<comment type="caution">
    <text evidence="5">The sequence shown here is derived from an EMBL/GenBank/DDBJ whole genome shotgun (WGS) entry which is preliminary data.</text>
</comment>
<dbReference type="OrthoDB" id="9766486at2"/>